<keyword evidence="2" id="KW-0812">Transmembrane</keyword>
<sequence length="263" mass="27769">MSGENNGFGPHQGANEAPNTNPWAIQSDGQNAADQPQQQFPQGYSEQGYPPQDNGQYGQSNMGSPFVGDSAPYYAQGGYGQQYGPEYGSADYSQAALVYQEKQSSGTRWAIIALIVLAVIALCAALAFFLLKSGSDEKNTSPMLTTSAATTTEAPPTEEAAKVPKRPAYPSLPAGAVAANEAAMSGAAGGDLNNVYRDSTMTSPEFARAVRGAYVEHYLSTKEYNAVITAYSPVTGITYTMDCRDNGEYVTCTGGNNAIVYIV</sequence>
<keyword evidence="2" id="KW-0472">Membrane</keyword>
<keyword evidence="2" id="KW-1133">Transmembrane helix</keyword>
<gene>
    <name evidence="3" type="ORF">Cst04h_24350</name>
</gene>
<reference evidence="3 4" key="1">
    <citation type="submission" date="2019-06" db="EMBL/GenBank/DDBJ databases">
        <title>Draft genome sequence of Corynebacterium striatum NBRC 15291.</title>
        <authorList>
            <person name="Miura T."/>
            <person name="Furukawa M."/>
            <person name="Shimamura M."/>
            <person name="Ohyama Y."/>
            <person name="Yamazoe A."/>
            <person name="Kawasaki H."/>
        </authorList>
    </citation>
    <scope>NUCLEOTIDE SEQUENCE [LARGE SCALE GENOMIC DNA]</scope>
    <source>
        <strain evidence="3 4">NBRC 15291</strain>
    </source>
</reference>
<evidence type="ECO:0000256" key="2">
    <source>
        <dbReference type="SAM" id="Phobius"/>
    </source>
</evidence>
<dbReference type="Proteomes" id="UP000315234">
    <property type="component" value="Unassembled WGS sequence"/>
</dbReference>
<evidence type="ECO:0008006" key="5">
    <source>
        <dbReference type="Google" id="ProtNLM"/>
    </source>
</evidence>
<evidence type="ECO:0000256" key="1">
    <source>
        <dbReference type="SAM" id="MobiDB-lite"/>
    </source>
</evidence>
<feature type="region of interest" description="Disordered" evidence="1">
    <location>
        <begin position="139"/>
        <end position="165"/>
    </location>
</feature>
<feature type="compositionally biased region" description="Polar residues" evidence="1">
    <location>
        <begin position="53"/>
        <end position="63"/>
    </location>
</feature>
<feature type="region of interest" description="Disordered" evidence="1">
    <location>
        <begin position="1"/>
        <end position="63"/>
    </location>
</feature>
<organism evidence="3 4">
    <name type="scientific">Corynebacterium striatum</name>
    <dbReference type="NCBI Taxonomy" id="43770"/>
    <lineage>
        <taxon>Bacteria</taxon>
        <taxon>Bacillati</taxon>
        <taxon>Actinomycetota</taxon>
        <taxon>Actinomycetes</taxon>
        <taxon>Mycobacteriales</taxon>
        <taxon>Corynebacteriaceae</taxon>
        <taxon>Corynebacterium</taxon>
    </lineage>
</organism>
<dbReference type="AlphaFoldDB" id="A0AAQ1TUL2"/>
<proteinExistence type="predicted"/>
<comment type="caution">
    <text evidence="3">The sequence shown here is derived from an EMBL/GenBank/DDBJ whole genome shotgun (WGS) entry which is preliminary data.</text>
</comment>
<evidence type="ECO:0000313" key="4">
    <source>
        <dbReference type="Proteomes" id="UP000315234"/>
    </source>
</evidence>
<dbReference type="EMBL" id="BJLD01000003">
    <property type="protein sequence ID" value="GEA44265.1"/>
    <property type="molecule type" value="Genomic_DNA"/>
</dbReference>
<feature type="compositionally biased region" description="Low complexity" evidence="1">
    <location>
        <begin position="145"/>
        <end position="158"/>
    </location>
</feature>
<name>A0AAQ1TUL2_CORST</name>
<accession>A0AAQ1TUL2</accession>
<feature type="compositionally biased region" description="Polar residues" evidence="1">
    <location>
        <begin position="17"/>
        <end position="45"/>
    </location>
</feature>
<dbReference type="RefSeq" id="WP_005530179.1">
    <property type="nucleotide sequence ID" value="NZ_BJLD01000003.1"/>
</dbReference>
<protein>
    <recommendedName>
        <fullName evidence="5">Secreted protein</fullName>
    </recommendedName>
</protein>
<feature type="transmembrane region" description="Helical" evidence="2">
    <location>
        <begin position="109"/>
        <end position="131"/>
    </location>
</feature>
<evidence type="ECO:0000313" key="3">
    <source>
        <dbReference type="EMBL" id="GEA44265.1"/>
    </source>
</evidence>